<dbReference type="RefSeq" id="XP_045954611.1">
    <property type="nucleotide sequence ID" value="XM_046108081.1"/>
</dbReference>
<name>A0A9P8UDU5_9PEZI</name>
<dbReference type="AlphaFoldDB" id="A0A9P8UDU5"/>
<evidence type="ECO:0000313" key="2">
    <source>
        <dbReference type="EMBL" id="KAH6648099.1"/>
    </source>
</evidence>
<feature type="compositionally biased region" description="Basic and acidic residues" evidence="1">
    <location>
        <begin position="52"/>
        <end position="62"/>
    </location>
</feature>
<keyword evidence="3" id="KW-1185">Reference proteome</keyword>
<feature type="region of interest" description="Disordered" evidence="1">
    <location>
        <begin position="52"/>
        <end position="75"/>
    </location>
</feature>
<organism evidence="2 3">
    <name type="scientific">Truncatella angustata</name>
    <dbReference type="NCBI Taxonomy" id="152316"/>
    <lineage>
        <taxon>Eukaryota</taxon>
        <taxon>Fungi</taxon>
        <taxon>Dikarya</taxon>
        <taxon>Ascomycota</taxon>
        <taxon>Pezizomycotina</taxon>
        <taxon>Sordariomycetes</taxon>
        <taxon>Xylariomycetidae</taxon>
        <taxon>Amphisphaeriales</taxon>
        <taxon>Sporocadaceae</taxon>
        <taxon>Truncatella</taxon>
    </lineage>
</organism>
<evidence type="ECO:0000256" key="1">
    <source>
        <dbReference type="SAM" id="MobiDB-lite"/>
    </source>
</evidence>
<dbReference type="GeneID" id="70136972"/>
<proteinExistence type="predicted"/>
<dbReference type="EMBL" id="JAGPXC010000008">
    <property type="protein sequence ID" value="KAH6648099.1"/>
    <property type="molecule type" value="Genomic_DNA"/>
</dbReference>
<gene>
    <name evidence="2" type="ORF">BKA67DRAFT_662829</name>
</gene>
<protein>
    <submittedName>
        <fullName evidence="2">Uncharacterized protein</fullName>
    </submittedName>
</protein>
<feature type="compositionally biased region" description="Polar residues" evidence="1">
    <location>
        <begin position="63"/>
        <end position="75"/>
    </location>
</feature>
<dbReference type="Proteomes" id="UP000758603">
    <property type="component" value="Unassembled WGS sequence"/>
</dbReference>
<comment type="caution">
    <text evidence="2">The sequence shown here is derived from an EMBL/GenBank/DDBJ whole genome shotgun (WGS) entry which is preliminary data.</text>
</comment>
<reference evidence="2" key="1">
    <citation type="journal article" date="2021" name="Nat. Commun.">
        <title>Genetic determinants of endophytism in the Arabidopsis root mycobiome.</title>
        <authorList>
            <person name="Mesny F."/>
            <person name="Miyauchi S."/>
            <person name="Thiergart T."/>
            <person name="Pickel B."/>
            <person name="Atanasova L."/>
            <person name="Karlsson M."/>
            <person name="Huettel B."/>
            <person name="Barry K.W."/>
            <person name="Haridas S."/>
            <person name="Chen C."/>
            <person name="Bauer D."/>
            <person name="Andreopoulos W."/>
            <person name="Pangilinan J."/>
            <person name="LaButti K."/>
            <person name="Riley R."/>
            <person name="Lipzen A."/>
            <person name="Clum A."/>
            <person name="Drula E."/>
            <person name="Henrissat B."/>
            <person name="Kohler A."/>
            <person name="Grigoriev I.V."/>
            <person name="Martin F.M."/>
            <person name="Hacquard S."/>
        </authorList>
    </citation>
    <scope>NUCLEOTIDE SEQUENCE</scope>
    <source>
        <strain evidence="2">MPI-SDFR-AT-0073</strain>
    </source>
</reference>
<sequence length="170" mass="19355">MSGALTHNWFIDRARDYAWYDLARFEQTSEDNLESAERRAAVTASGLSPAEDFKRKTWENEQRAGSNGLSSNENSFDITESINANEKIMNVDETKETGKGMEEKDEAMPVSSKKLAIATPETQGNWRKRLRQRKGRSLYSIALCNTIGYYGRHDIPLYTLVLSRTYVCSQ</sequence>
<evidence type="ECO:0000313" key="3">
    <source>
        <dbReference type="Proteomes" id="UP000758603"/>
    </source>
</evidence>
<accession>A0A9P8UDU5</accession>